<organism evidence="2 3">
    <name type="scientific">Wolfiporia cocos (strain MD-104)</name>
    <name type="common">Brown rot fungus</name>
    <dbReference type="NCBI Taxonomy" id="742152"/>
    <lineage>
        <taxon>Eukaryota</taxon>
        <taxon>Fungi</taxon>
        <taxon>Dikarya</taxon>
        <taxon>Basidiomycota</taxon>
        <taxon>Agaricomycotina</taxon>
        <taxon>Agaricomycetes</taxon>
        <taxon>Polyporales</taxon>
        <taxon>Phaeolaceae</taxon>
        <taxon>Wolfiporia</taxon>
    </lineage>
</organism>
<accession>A0A2H3JFB0</accession>
<dbReference type="AlphaFoldDB" id="A0A2H3JFB0"/>
<dbReference type="OMA" id="HIHFLAN"/>
<gene>
    <name evidence="2" type="ORF">WOLCODRAFT_166253</name>
</gene>
<evidence type="ECO:0000313" key="3">
    <source>
        <dbReference type="Proteomes" id="UP000218811"/>
    </source>
</evidence>
<dbReference type="OrthoDB" id="2785713at2759"/>
<dbReference type="STRING" id="742152.A0A2H3JFB0"/>
<dbReference type="Proteomes" id="UP000218811">
    <property type="component" value="Unassembled WGS sequence"/>
</dbReference>
<evidence type="ECO:0008006" key="4">
    <source>
        <dbReference type="Google" id="ProtNLM"/>
    </source>
</evidence>
<reference evidence="2 3" key="1">
    <citation type="journal article" date="2012" name="Science">
        <title>The Paleozoic origin of enzymatic lignin decomposition reconstructed from 31 fungal genomes.</title>
        <authorList>
            <person name="Floudas D."/>
            <person name="Binder M."/>
            <person name="Riley R."/>
            <person name="Barry K."/>
            <person name="Blanchette R.A."/>
            <person name="Henrissat B."/>
            <person name="Martinez A.T."/>
            <person name="Otillar R."/>
            <person name="Spatafora J.W."/>
            <person name="Yadav J.S."/>
            <person name="Aerts A."/>
            <person name="Benoit I."/>
            <person name="Boyd A."/>
            <person name="Carlson A."/>
            <person name="Copeland A."/>
            <person name="Coutinho P.M."/>
            <person name="de Vries R.P."/>
            <person name="Ferreira P."/>
            <person name="Findley K."/>
            <person name="Foster B."/>
            <person name="Gaskell J."/>
            <person name="Glotzer D."/>
            <person name="Gorecki P."/>
            <person name="Heitman J."/>
            <person name="Hesse C."/>
            <person name="Hori C."/>
            <person name="Igarashi K."/>
            <person name="Jurgens J.A."/>
            <person name="Kallen N."/>
            <person name="Kersten P."/>
            <person name="Kohler A."/>
            <person name="Kuees U."/>
            <person name="Kumar T.K.A."/>
            <person name="Kuo A."/>
            <person name="LaButti K."/>
            <person name="Larrondo L.F."/>
            <person name="Lindquist E."/>
            <person name="Ling A."/>
            <person name="Lombard V."/>
            <person name="Lucas S."/>
            <person name="Lundell T."/>
            <person name="Martin R."/>
            <person name="McLaughlin D.J."/>
            <person name="Morgenstern I."/>
            <person name="Morin E."/>
            <person name="Murat C."/>
            <person name="Nagy L.G."/>
            <person name="Nolan M."/>
            <person name="Ohm R.A."/>
            <person name="Patyshakuliyeva A."/>
            <person name="Rokas A."/>
            <person name="Ruiz-Duenas F.J."/>
            <person name="Sabat G."/>
            <person name="Salamov A."/>
            <person name="Samejima M."/>
            <person name="Schmutz J."/>
            <person name="Slot J.C."/>
            <person name="St John F."/>
            <person name="Stenlid J."/>
            <person name="Sun H."/>
            <person name="Sun S."/>
            <person name="Syed K."/>
            <person name="Tsang A."/>
            <person name="Wiebenga A."/>
            <person name="Young D."/>
            <person name="Pisabarro A."/>
            <person name="Eastwood D.C."/>
            <person name="Martin F."/>
            <person name="Cullen D."/>
            <person name="Grigoriev I.V."/>
            <person name="Hibbett D.S."/>
        </authorList>
    </citation>
    <scope>NUCLEOTIDE SEQUENCE [LARGE SCALE GENOMIC DNA]</scope>
    <source>
        <strain evidence="2 3">MD-104</strain>
    </source>
</reference>
<protein>
    <recommendedName>
        <fullName evidence="4">F-box domain-containing protein</fullName>
    </recommendedName>
</protein>
<dbReference type="EMBL" id="KB467843">
    <property type="protein sequence ID" value="PCH35404.1"/>
    <property type="molecule type" value="Genomic_DNA"/>
</dbReference>
<evidence type="ECO:0000313" key="2">
    <source>
        <dbReference type="EMBL" id="PCH35404.1"/>
    </source>
</evidence>
<sequence length="509" mass="56146">MESSTYEGEAHASPSIAPPGDSTVRKKLTLFSLEPKILDHILSMIKPEDAWQLSKTCHAAYNIAIPRFLSEITLDGGNWSRRVQGSEHTTRFYSYIFMDPSHRLPQVKSLTVSCSAFVYYYYSDTSEAYLTGEEDYSPAGSLADAIVGATNLERLQIDGAERLFEESEALADAVAVLSALSDVEFQGAGLHTLSVISRMASRPRRIALVFQESDTDADDDFQYPDSLDSHIHFLANFTESLVYLDLAEADFDFIHDLAPDAVWPNVQSLSLSGGHVTPSALRRAFPGVRTLRLMNVTYSADASEVSWPALDFLIADRDLPVVGSIRRLQIEEPILRPDLPPVTTDLATLLKRTSPVVVSCVPQTDLLSYIADSVSSVRFIQLFLEEAQLSDASLLEDPEASWDAYIPTIARSSLEGVTIKTGTGFSGRSVAVRDTLSVAEAVVNQIPSLRYVGLNFSNTLDNVSNWENVTYTWYRVSAGPTDASPKLEALPDWEGELVLKNLLNMTRNE</sequence>
<proteinExistence type="predicted"/>
<feature type="region of interest" description="Disordered" evidence="1">
    <location>
        <begin position="1"/>
        <end position="20"/>
    </location>
</feature>
<name>A0A2H3JFB0_WOLCO</name>
<evidence type="ECO:0000256" key="1">
    <source>
        <dbReference type="SAM" id="MobiDB-lite"/>
    </source>
</evidence>
<keyword evidence="3" id="KW-1185">Reference proteome</keyword>